<organism evidence="6">
    <name type="scientific">viral metagenome</name>
    <dbReference type="NCBI Taxonomy" id="1070528"/>
    <lineage>
        <taxon>unclassified sequences</taxon>
        <taxon>metagenomes</taxon>
        <taxon>organismal metagenomes</taxon>
    </lineage>
</organism>
<dbReference type="Gene3D" id="2.70.40.10">
    <property type="match status" value="1"/>
</dbReference>
<dbReference type="GO" id="GO:0000287">
    <property type="term" value="F:magnesium ion binding"/>
    <property type="evidence" value="ECO:0007669"/>
    <property type="project" value="InterPro"/>
</dbReference>
<dbReference type="CDD" id="cd07557">
    <property type="entry name" value="trimeric_dUTPase"/>
    <property type="match status" value="1"/>
</dbReference>
<name>A0A6C0LGP2_9ZZZZ</name>
<dbReference type="InterPro" id="IPR036157">
    <property type="entry name" value="dUTPase-like_sf"/>
</dbReference>
<sequence length="308" mass="35378">MSADECFSNIDITEKAYICGLFYKYKLSTNFMNIRTYKLIQSIYPISSYFNTTSVYDINFEQNNMYTDIINNTILDFPNFPEDVKLMLIRGIYEANNNQLIQITDNIRPIIDSIKNNYIINYEMVTDDIIFIKNKYKFNEKIYSSNNDLSCLAEPFQKINIYNKKPTLKIFKTTQEAVIPSKAFEEDAGYDLTIISKIKDFNSKTSLYDTGIKIEIEDGYYTEIVPRSSLSKSGYMLANSIGIIDNNYRGNLMIALTKICDESPDFELPFKCCQLIIRKQVSANLIEVTTDDLSNTIRNDGGFGSTSS</sequence>
<evidence type="ECO:0000256" key="2">
    <source>
        <dbReference type="ARBA" id="ARBA00012379"/>
    </source>
</evidence>
<evidence type="ECO:0000313" key="6">
    <source>
        <dbReference type="EMBL" id="QHU29590.1"/>
    </source>
</evidence>
<evidence type="ECO:0000259" key="5">
    <source>
        <dbReference type="Pfam" id="PF00692"/>
    </source>
</evidence>
<feature type="domain" description="dUTPase-like" evidence="5">
    <location>
        <begin position="176"/>
        <end position="306"/>
    </location>
</feature>
<keyword evidence="3" id="KW-0378">Hydrolase</keyword>
<accession>A0A6C0LGP2</accession>
<evidence type="ECO:0000256" key="1">
    <source>
        <dbReference type="ARBA" id="ARBA00006581"/>
    </source>
</evidence>
<dbReference type="GO" id="GO:0046081">
    <property type="term" value="P:dUTP catabolic process"/>
    <property type="evidence" value="ECO:0007669"/>
    <property type="project" value="InterPro"/>
</dbReference>
<dbReference type="EC" id="3.6.1.23" evidence="2"/>
<keyword evidence="4" id="KW-0546">Nucleotide metabolism</keyword>
<dbReference type="GO" id="GO:0006226">
    <property type="term" value="P:dUMP biosynthetic process"/>
    <property type="evidence" value="ECO:0007669"/>
    <property type="project" value="InterPro"/>
</dbReference>
<dbReference type="InterPro" id="IPR033704">
    <property type="entry name" value="dUTPase_trimeric"/>
</dbReference>
<evidence type="ECO:0000256" key="4">
    <source>
        <dbReference type="ARBA" id="ARBA00023080"/>
    </source>
</evidence>
<dbReference type="InterPro" id="IPR029054">
    <property type="entry name" value="dUTPase-like"/>
</dbReference>
<dbReference type="SUPFAM" id="SSF51283">
    <property type="entry name" value="dUTPase-like"/>
    <property type="match status" value="1"/>
</dbReference>
<dbReference type="PANTHER" id="PTHR11241:SF0">
    <property type="entry name" value="DEOXYURIDINE 5'-TRIPHOSPHATE NUCLEOTIDOHYDROLASE"/>
    <property type="match status" value="1"/>
</dbReference>
<dbReference type="AlphaFoldDB" id="A0A6C0LGP2"/>
<proteinExistence type="inferred from homology"/>
<dbReference type="InterPro" id="IPR008181">
    <property type="entry name" value="dUTPase"/>
</dbReference>
<comment type="similarity">
    <text evidence="1">Belongs to the dUTPase family.</text>
</comment>
<protein>
    <recommendedName>
        <fullName evidence="2">dUTP diphosphatase</fullName>
        <ecNumber evidence="2">3.6.1.23</ecNumber>
    </recommendedName>
</protein>
<reference evidence="6" key="1">
    <citation type="journal article" date="2020" name="Nature">
        <title>Giant virus diversity and host interactions through global metagenomics.</title>
        <authorList>
            <person name="Schulz F."/>
            <person name="Roux S."/>
            <person name="Paez-Espino D."/>
            <person name="Jungbluth S."/>
            <person name="Walsh D.A."/>
            <person name="Denef V.J."/>
            <person name="McMahon K.D."/>
            <person name="Konstantinidis K.T."/>
            <person name="Eloe-Fadrosh E.A."/>
            <person name="Kyrpides N.C."/>
            <person name="Woyke T."/>
        </authorList>
    </citation>
    <scope>NUCLEOTIDE SEQUENCE</scope>
    <source>
        <strain evidence="6">GVMAG-M-3300027804-48</strain>
    </source>
</reference>
<dbReference type="PANTHER" id="PTHR11241">
    <property type="entry name" value="DEOXYURIDINE 5'-TRIPHOSPHATE NUCLEOTIDOHYDROLASE"/>
    <property type="match status" value="1"/>
</dbReference>
<dbReference type="EMBL" id="MN740491">
    <property type="protein sequence ID" value="QHU29590.1"/>
    <property type="molecule type" value="Genomic_DNA"/>
</dbReference>
<dbReference type="Pfam" id="PF00692">
    <property type="entry name" value="dUTPase"/>
    <property type="match status" value="1"/>
</dbReference>
<evidence type="ECO:0000256" key="3">
    <source>
        <dbReference type="ARBA" id="ARBA00022801"/>
    </source>
</evidence>
<dbReference type="GO" id="GO:0004170">
    <property type="term" value="F:dUTP diphosphatase activity"/>
    <property type="evidence" value="ECO:0007669"/>
    <property type="project" value="UniProtKB-EC"/>
</dbReference>